<evidence type="ECO:0000256" key="4">
    <source>
        <dbReference type="ARBA" id="ARBA00022499"/>
    </source>
</evidence>
<evidence type="ECO:0000256" key="1">
    <source>
        <dbReference type="ARBA" id="ARBA00004123"/>
    </source>
</evidence>
<dbReference type="GO" id="GO:0005739">
    <property type="term" value="C:mitochondrion"/>
    <property type="evidence" value="ECO:0007669"/>
    <property type="project" value="UniProtKB-SubCell"/>
</dbReference>
<evidence type="ECO:0000256" key="8">
    <source>
        <dbReference type="ARBA" id="ARBA00023128"/>
    </source>
</evidence>
<feature type="region of interest" description="Disordered" evidence="14">
    <location>
        <begin position="1"/>
        <end position="41"/>
    </location>
</feature>
<dbReference type="InterPro" id="IPR025927">
    <property type="entry name" value="Znf_KANL2-like"/>
</dbReference>
<sequence>MPPATPQSTATAPASASTAVAVASTTNHRQGNPNPNLNPNRIDLKNANNLNRATNSRLSSVVDSDMPDPNYSTGANSAGRPSSSTPIKIDGCEEDTILGKSKYLHKLEVLKRRHRRTKQLQRIYRDCYWALMEEVKLKHREYCWKYGTSAFQEDEDKTKDGGTLGGTGENNNGNNAVNSNTCGVHGCKSKAMALTRFCHMHILSDSKQKLYKACNYAIKRNQSRIGCIKAFLKHLLRMEVLNSFHDVCLHQYPSSGPGALSIAHNFKQFTELPATLQVGIGVIANGLMVTLGPCDALCVAVACTLRHGPSSPTGPILCGKPILRSTVPSYCSLHFQKAEKHVTRALKKAGLNVSNTSKLAPKFHVIVAEYVSQIQNRRRAAQKATLEIAEVKEENSS</sequence>
<evidence type="ECO:0000256" key="5">
    <source>
        <dbReference type="ARBA" id="ARBA00022553"/>
    </source>
</evidence>
<keyword evidence="9" id="KW-0539">Nucleus</keyword>
<evidence type="ECO:0000256" key="10">
    <source>
        <dbReference type="ARBA" id="ARBA00032947"/>
    </source>
</evidence>
<evidence type="ECO:0000313" key="17">
    <source>
        <dbReference type="Proteomes" id="UP000187609"/>
    </source>
</evidence>
<feature type="compositionally biased region" description="Polar residues" evidence="14">
    <location>
        <begin position="27"/>
        <end position="39"/>
    </location>
</feature>
<keyword evidence="7" id="KW-0156">Chromatin regulator</keyword>
<dbReference type="PANTHER" id="PTHR13453:SF1">
    <property type="entry name" value="KAT8 REGULATORY NSL COMPLEX SUBUNIT 2"/>
    <property type="match status" value="1"/>
</dbReference>
<feature type="region of interest" description="Disordered" evidence="14">
    <location>
        <begin position="57"/>
        <end position="88"/>
    </location>
</feature>
<gene>
    <name evidence="16" type="ORF">A4A49_08797</name>
</gene>
<dbReference type="PANTHER" id="PTHR13453">
    <property type="entry name" value="KAT8 REGULATORY NSL COMPLEX SUBUNIT 2"/>
    <property type="match status" value="1"/>
</dbReference>
<reference evidence="16" key="1">
    <citation type="submission" date="2016-11" db="EMBL/GenBank/DDBJ databases">
        <title>The genome of Nicotiana attenuata.</title>
        <authorList>
            <person name="Xu S."/>
            <person name="Brockmoeller T."/>
            <person name="Gaquerel E."/>
            <person name="Navarro A."/>
            <person name="Kuhl H."/>
            <person name="Gase K."/>
            <person name="Ling Z."/>
            <person name="Zhou W."/>
            <person name="Kreitzer C."/>
            <person name="Stanke M."/>
            <person name="Tang H."/>
            <person name="Lyons E."/>
            <person name="Pandey P."/>
            <person name="Pandey S.P."/>
            <person name="Timmermann B."/>
            <person name="Baldwin I.T."/>
        </authorList>
    </citation>
    <scope>NUCLEOTIDE SEQUENCE [LARGE SCALE GENOMIC DNA]</scope>
    <source>
        <strain evidence="16">UT</strain>
    </source>
</reference>
<dbReference type="GO" id="GO:0006325">
    <property type="term" value="P:chromatin organization"/>
    <property type="evidence" value="ECO:0007669"/>
    <property type="project" value="UniProtKB-KW"/>
</dbReference>
<evidence type="ECO:0000256" key="2">
    <source>
        <dbReference type="ARBA" id="ARBA00004173"/>
    </source>
</evidence>
<dbReference type="AlphaFoldDB" id="A0A1J6INJ8"/>
<keyword evidence="17" id="KW-1185">Reference proteome</keyword>
<keyword evidence="6" id="KW-0832">Ubl conjugation</keyword>
<evidence type="ECO:0000256" key="14">
    <source>
        <dbReference type="SAM" id="MobiDB-lite"/>
    </source>
</evidence>
<keyword evidence="4" id="KW-1017">Isopeptide bond</keyword>
<dbReference type="Gramene" id="OIT06749">
    <property type="protein sequence ID" value="OIT06749"/>
    <property type="gene ID" value="A4A49_08797"/>
</dbReference>
<dbReference type="GO" id="GO:0005634">
    <property type="term" value="C:nucleus"/>
    <property type="evidence" value="ECO:0007669"/>
    <property type="project" value="UniProtKB-SubCell"/>
</dbReference>
<evidence type="ECO:0000256" key="7">
    <source>
        <dbReference type="ARBA" id="ARBA00022853"/>
    </source>
</evidence>
<dbReference type="Proteomes" id="UP000187609">
    <property type="component" value="Unassembled WGS sequence"/>
</dbReference>
<comment type="subunit">
    <text evidence="13">Component of the NSL complex at least composed of KAT8/MOF, KANSL1, KANSL2, KANSL3, MCRS1, PHF20, OGT1/OGT, WDR5 and HCFC1.</text>
</comment>
<feature type="compositionally biased region" description="Low complexity" evidence="14">
    <location>
        <begin position="1"/>
        <end position="26"/>
    </location>
</feature>
<comment type="caution">
    <text evidence="16">The sequence shown here is derived from an EMBL/GenBank/DDBJ whole genome shotgun (WGS) entry which is preliminary data.</text>
</comment>
<comment type="function">
    <text evidence="12">Non-catalytic component of the NSL histone acetyltransferase complex, a multiprotein complex that mediates histone H4 acetylation at 'Lys-5'- and 'Lys-8' (H4K5ac and H4K8ac) at transcription start sites and promotes transcription initiation. Required for NSL complex stability and for transcription of intraciliary transport genes in both ciliated and non-ciliated cells by regulating histone H4 acetylation at 'Lys-5'- and 'Lys-12' (H4K5ac and H4K12ac). This is necessary for cilium assembly in ciliated cells and for organization of the microtubule cytoskeleton in non-ciliated cells. Required within the NSL complex to maintain nuclear architecture stability by promoting KAT8-mediated acetylation of lamin LMNA.</text>
</comment>
<keyword evidence="8" id="KW-0496">Mitochondrion</keyword>
<protein>
    <recommendedName>
        <fullName evidence="3">KAT8 regulatory NSL complex subunit 2</fullName>
    </recommendedName>
    <alternativeName>
        <fullName evidence="11">NSL complex protein NSL2</fullName>
    </alternativeName>
    <alternativeName>
        <fullName evidence="10">Non-specific lethal 2 homolog</fullName>
    </alternativeName>
</protein>
<evidence type="ECO:0000259" key="15">
    <source>
        <dbReference type="Pfam" id="PF13891"/>
    </source>
</evidence>
<feature type="compositionally biased region" description="Polar residues" evidence="14">
    <location>
        <begin position="70"/>
        <end position="86"/>
    </location>
</feature>
<dbReference type="GO" id="GO:0044545">
    <property type="term" value="C:NSL complex"/>
    <property type="evidence" value="ECO:0007669"/>
    <property type="project" value="TreeGrafter"/>
</dbReference>
<evidence type="ECO:0000256" key="11">
    <source>
        <dbReference type="ARBA" id="ARBA00033378"/>
    </source>
</evidence>
<dbReference type="OMA" id="RYCQLHI"/>
<keyword evidence="5" id="KW-0597">Phosphoprotein</keyword>
<evidence type="ECO:0000256" key="12">
    <source>
        <dbReference type="ARBA" id="ARBA00093359"/>
    </source>
</evidence>
<evidence type="ECO:0000313" key="16">
    <source>
        <dbReference type="EMBL" id="OIT06749.1"/>
    </source>
</evidence>
<proteinExistence type="predicted"/>
<name>A0A1J6INJ8_NICAT</name>
<evidence type="ECO:0000256" key="9">
    <source>
        <dbReference type="ARBA" id="ARBA00023242"/>
    </source>
</evidence>
<feature type="domain" description="KANL2-like probable zinc-finger" evidence="15">
    <location>
        <begin position="183"/>
        <end position="233"/>
    </location>
</feature>
<evidence type="ECO:0000256" key="6">
    <source>
        <dbReference type="ARBA" id="ARBA00022843"/>
    </source>
</evidence>
<organism evidence="16 17">
    <name type="scientific">Nicotiana attenuata</name>
    <name type="common">Coyote tobacco</name>
    <dbReference type="NCBI Taxonomy" id="49451"/>
    <lineage>
        <taxon>Eukaryota</taxon>
        <taxon>Viridiplantae</taxon>
        <taxon>Streptophyta</taxon>
        <taxon>Embryophyta</taxon>
        <taxon>Tracheophyta</taxon>
        <taxon>Spermatophyta</taxon>
        <taxon>Magnoliopsida</taxon>
        <taxon>eudicotyledons</taxon>
        <taxon>Gunneridae</taxon>
        <taxon>Pentapetalae</taxon>
        <taxon>asterids</taxon>
        <taxon>lamiids</taxon>
        <taxon>Solanales</taxon>
        <taxon>Solanaceae</taxon>
        <taxon>Nicotianoideae</taxon>
        <taxon>Nicotianeae</taxon>
        <taxon>Nicotiana</taxon>
    </lineage>
</organism>
<accession>A0A1J6INJ8</accession>
<evidence type="ECO:0000256" key="3">
    <source>
        <dbReference type="ARBA" id="ARBA00015508"/>
    </source>
</evidence>
<comment type="subcellular location">
    <subcellularLocation>
        <location evidence="2">Mitochondrion</location>
    </subcellularLocation>
    <subcellularLocation>
        <location evidence="1">Nucleus</location>
    </subcellularLocation>
</comment>
<dbReference type="Pfam" id="PF13891">
    <property type="entry name" value="zf-C3HC3H_KANSL2"/>
    <property type="match status" value="1"/>
</dbReference>
<evidence type="ECO:0000256" key="13">
    <source>
        <dbReference type="ARBA" id="ARBA00093543"/>
    </source>
</evidence>
<dbReference type="EMBL" id="MJEQ01037184">
    <property type="protein sequence ID" value="OIT06749.1"/>
    <property type="molecule type" value="Genomic_DNA"/>
</dbReference>
<dbReference type="InterPro" id="IPR026316">
    <property type="entry name" value="NSL2"/>
</dbReference>